<feature type="repeat" description="WD" evidence="6">
    <location>
        <begin position="394"/>
        <end position="426"/>
    </location>
</feature>
<dbReference type="PROSITE" id="PS50082">
    <property type="entry name" value="WD_REPEATS_2"/>
    <property type="match status" value="2"/>
</dbReference>
<comment type="caution">
    <text evidence="10">The sequence shown here is derived from an EMBL/GenBank/DDBJ whole genome shotgun (WGS) entry which is preliminary data.</text>
</comment>
<evidence type="ECO:0000256" key="4">
    <source>
        <dbReference type="ARBA" id="ARBA00022777"/>
    </source>
</evidence>
<gene>
    <name evidence="10" type="ORF">KSX_82720</name>
</gene>
<accession>A0A8J3IF78</accession>
<keyword evidence="4" id="KW-0418">Kinase</keyword>
<keyword evidence="6" id="KW-0853">WD repeat</keyword>
<dbReference type="Gene3D" id="3.30.200.20">
    <property type="entry name" value="Phosphorylase Kinase, domain 1"/>
    <property type="match status" value="1"/>
</dbReference>
<dbReference type="EC" id="2.7.11.1" evidence="1"/>
<dbReference type="PANTHER" id="PTHR43289">
    <property type="entry name" value="MITOGEN-ACTIVATED PROTEIN KINASE KINASE KINASE 20-RELATED"/>
    <property type="match status" value="1"/>
</dbReference>
<dbReference type="EMBL" id="BNJF01000007">
    <property type="protein sequence ID" value="GHO50109.1"/>
    <property type="molecule type" value="Genomic_DNA"/>
</dbReference>
<proteinExistence type="predicted"/>
<dbReference type="Gene3D" id="2.130.10.10">
    <property type="entry name" value="YVTN repeat-like/Quinoprotein amine dehydrogenase"/>
    <property type="match status" value="2"/>
</dbReference>
<dbReference type="InterPro" id="IPR011009">
    <property type="entry name" value="Kinase-like_dom_sf"/>
</dbReference>
<dbReference type="RefSeq" id="WP_220199172.1">
    <property type="nucleotide sequence ID" value="NZ_BNJF01000007.1"/>
</dbReference>
<feature type="compositionally biased region" description="Pro residues" evidence="8">
    <location>
        <begin position="305"/>
        <end position="322"/>
    </location>
</feature>
<name>A0A8J3IF78_9CHLR</name>
<dbReference type="SMART" id="SM00220">
    <property type="entry name" value="S_TKc"/>
    <property type="match status" value="1"/>
</dbReference>
<keyword evidence="3 7" id="KW-0547">Nucleotide-binding</keyword>
<sequence>MGYDGNNVHAAGVTQPQTIGRYHILQPLGGGSMARVWLCKDPLLRRQIVIKTIQVSARNDRLLLERFMVEAQASAALNHPHIVPIHDYGQIPLNAQTTLLFLVMPYLTGGSLADHIDEHQRKNMLMPQPQVLHYLKQAAQAIDFAHSQNILHRDVKPGNLLLRSDDWLMLSDFGLARILSSPKQLTRVGTSMGTPDYIAPEQVQGRPIASSDNYSLGVIAYQLLTGRLPFKGETPAITTMQHLTDPVPEPRRFNPSLTHQVEDVLLRALSKQPEERFASAEAFIASLEEATRQRDQPRLVARTLPIPPEPPRTPIPPLPAPAEPNKVRTEIVPPQPARPSRRKFLIGGGVGAAVLAASAGGWWALTHASAPTHLPIKNPPTAVPTPDGLGLTLSKQHNSPITSLRWSPVRNTFVTVGKDQQLLLWNNASLAQTRAPQQRVQLPLKDPGAAPLLAWSPNGQLLAVSIPDKQSSQSAQIIFYTQDLQPLAGTTNAVTLNTGMIDGLTWLQNNLLLVVANAADPQKQQFTAWLVDTNQLSAPPAIFTIDARLALPADSSTRPTIVAATTHSQRVPQGASLLTAAVTGGVLVTCIQYQNGIPQWLGKPTSTEDTTTWAPGIQIFPLIGTNNNQSTSIFISYNGKIAGCYTTTNTSTLELCSWTEQDSQNQDIATKFLLTDLAYKNQPSSSVLAAGTKDGQILIWDFTQSTIPIDNFANTTLKNEVIALDWSADGHWLAASYNDPNNSILLWKTQGRGY</sequence>
<dbReference type="GO" id="GO:0004674">
    <property type="term" value="F:protein serine/threonine kinase activity"/>
    <property type="evidence" value="ECO:0007669"/>
    <property type="project" value="UniProtKB-EC"/>
</dbReference>
<feature type="binding site" evidence="7">
    <location>
        <position position="51"/>
    </location>
    <ligand>
        <name>ATP</name>
        <dbReference type="ChEBI" id="CHEBI:30616"/>
    </ligand>
</feature>
<dbReference type="PROSITE" id="PS50011">
    <property type="entry name" value="PROTEIN_KINASE_DOM"/>
    <property type="match status" value="1"/>
</dbReference>
<organism evidence="10 11">
    <name type="scientific">Ktedonospora formicarum</name>
    <dbReference type="NCBI Taxonomy" id="2778364"/>
    <lineage>
        <taxon>Bacteria</taxon>
        <taxon>Bacillati</taxon>
        <taxon>Chloroflexota</taxon>
        <taxon>Ktedonobacteria</taxon>
        <taxon>Ktedonobacterales</taxon>
        <taxon>Ktedonobacteraceae</taxon>
        <taxon>Ktedonospora</taxon>
    </lineage>
</organism>
<dbReference type="InterPro" id="IPR036322">
    <property type="entry name" value="WD40_repeat_dom_sf"/>
</dbReference>
<dbReference type="SUPFAM" id="SSF50978">
    <property type="entry name" value="WD40 repeat-like"/>
    <property type="match status" value="1"/>
</dbReference>
<evidence type="ECO:0000256" key="6">
    <source>
        <dbReference type="PROSITE-ProRule" id="PRU00221"/>
    </source>
</evidence>
<evidence type="ECO:0000256" key="8">
    <source>
        <dbReference type="SAM" id="MobiDB-lite"/>
    </source>
</evidence>
<feature type="domain" description="Protein kinase" evidence="9">
    <location>
        <begin position="22"/>
        <end position="299"/>
    </location>
</feature>
<keyword evidence="11" id="KW-1185">Reference proteome</keyword>
<feature type="repeat" description="WD" evidence="6">
    <location>
        <begin position="683"/>
        <end position="701"/>
    </location>
</feature>
<dbReference type="Pfam" id="PF00400">
    <property type="entry name" value="WD40"/>
    <property type="match status" value="2"/>
</dbReference>
<dbReference type="PROSITE" id="PS00107">
    <property type="entry name" value="PROTEIN_KINASE_ATP"/>
    <property type="match status" value="1"/>
</dbReference>
<dbReference type="GO" id="GO:0005524">
    <property type="term" value="F:ATP binding"/>
    <property type="evidence" value="ECO:0007669"/>
    <property type="project" value="UniProtKB-UniRule"/>
</dbReference>
<evidence type="ECO:0000313" key="10">
    <source>
        <dbReference type="EMBL" id="GHO50109.1"/>
    </source>
</evidence>
<evidence type="ECO:0000259" key="9">
    <source>
        <dbReference type="PROSITE" id="PS50011"/>
    </source>
</evidence>
<dbReference type="Pfam" id="PF00069">
    <property type="entry name" value="Pkinase"/>
    <property type="match status" value="1"/>
</dbReference>
<keyword evidence="2" id="KW-0808">Transferase</keyword>
<dbReference type="Gene3D" id="1.10.510.10">
    <property type="entry name" value="Transferase(Phosphotransferase) domain 1"/>
    <property type="match status" value="1"/>
</dbReference>
<dbReference type="Proteomes" id="UP000612362">
    <property type="component" value="Unassembled WGS sequence"/>
</dbReference>
<dbReference type="PANTHER" id="PTHR43289:SF6">
    <property type="entry name" value="SERINE_THREONINE-PROTEIN KINASE NEKL-3"/>
    <property type="match status" value="1"/>
</dbReference>
<dbReference type="AlphaFoldDB" id="A0A8J3IF78"/>
<evidence type="ECO:0000256" key="5">
    <source>
        <dbReference type="ARBA" id="ARBA00022840"/>
    </source>
</evidence>
<evidence type="ECO:0000256" key="3">
    <source>
        <dbReference type="ARBA" id="ARBA00022741"/>
    </source>
</evidence>
<dbReference type="InterPro" id="IPR008271">
    <property type="entry name" value="Ser/Thr_kinase_AS"/>
</dbReference>
<dbReference type="SMART" id="SM00320">
    <property type="entry name" value="WD40"/>
    <property type="match status" value="3"/>
</dbReference>
<evidence type="ECO:0000313" key="11">
    <source>
        <dbReference type="Proteomes" id="UP000612362"/>
    </source>
</evidence>
<evidence type="ECO:0000256" key="7">
    <source>
        <dbReference type="PROSITE-ProRule" id="PRU10141"/>
    </source>
</evidence>
<dbReference type="CDD" id="cd14014">
    <property type="entry name" value="STKc_PknB_like"/>
    <property type="match status" value="1"/>
</dbReference>
<reference evidence="10" key="1">
    <citation type="submission" date="2020-10" db="EMBL/GenBank/DDBJ databases">
        <title>Taxonomic study of unclassified bacteria belonging to the class Ktedonobacteria.</title>
        <authorList>
            <person name="Yabe S."/>
            <person name="Wang C.M."/>
            <person name="Zheng Y."/>
            <person name="Sakai Y."/>
            <person name="Cavaletti L."/>
            <person name="Monciardini P."/>
            <person name="Donadio S."/>
        </authorList>
    </citation>
    <scope>NUCLEOTIDE SEQUENCE</scope>
    <source>
        <strain evidence="10">SOSP1-1</strain>
    </source>
</reference>
<dbReference type="InterPro" id="IPR015943">
    <property type="entry name" value="WD40/YVTN_repeat-like_dom_sf"/>
</dbReference>
<protein>
    <recommendedName>
        <fullName evidence="1">non-specific serine/threonine protein kinase</fullName>
        <ecNumber evidence="1">2.7.11.1</ecNumber>
    </recommendedName>
</protein>
<dbReference type="InterPro" id="IPR001680">
    <property type="entry name" value="WD40_rpt"/>
</dbReference>
<keyword evidence="5 7" id="KW-0067">ATP-binding</keyword>
<dbReference type="SUPFAM" id="SSF56112">
    <property type="entry name" value="Protein kinase-like (PK-like)"/>
    <property type="match status" value="1"/>
</dbReference>
<evidence type="ECO:0000256" key="1">
    <source>
        <dbReference type="ARBA" id="ARBA00012513"/>
    </source>
</evidence>
<dbReference type="InterPro" id="IPR017441">
    <property type="entry name" value="Protein_kinase_ATP_BS"/>
</dbReference>
<evidence type="ECO:0000256" key="2">
    <source>
        <dbReference type="ARBA" id="ARBA00022679"/>
    </source>
</evidence>
<dbReference type="InterPro" id="IPR000719">
    <property type="entry name" value="Prot_kinase_dom"/>
</dbReference>
<feature type="region of interest" description="Disordered" evidence="8">
    <location>
        <begin position="303"/>
        <end position="324"/>
    </location>
</feature>
<dbReference type="PROSITE" id="PS00108">
    <property type="entry name" value="PROTEIN_KINASE_ST"/>
    <property type="match status" value="1"/>
</dbReference>
<dbReference type="PROSITE" id="PS50294">
    <property type="entry name" value="WD_REPEATS_REGION"/>
    <property type="match status" value="1"/>
</dbReference>